<evidence type="ECO:0000313" key="2">
    <source>
        <dbReference type="Proteomes" id="UP000316545"/>
    </source>
</evidence>
<dbReference type="AlphaFoldDB" id="A0A560FC80"/>
<dbReference type="Proteomes" id="UP000316545">
    <property type="component" value="Unassembled WGS sequence"/>
</dbReference>
<name>A0A560FC80_9PROT</name>
<organism evidence="1 2">
    <name type="scientific">Nitrospirillum amazonense</name>
    <dbReference type="NCBI Taxonomy" id="28077"/>
    <lineage>
        <taxon>Bacteria</taxon>
        <taxon>Pseudomonadati</taxon>
        <taxon>Pseudomonadota</taxon>
        <taxon>Alphaproteobacteria</taxon>
        <taxon>Rhodospirillales</taxon>
        <taxon>Azospirillaceae</taxon>
        <taxon>Nitrospirillum</taxon>
    </lineage>
</organism>
<reference evidence="1 2" key="1">
    <citation type="submission" date="2019-06" db="EMBL/GenBank/DDBJ databases">
        <title>Genomic Encyclopedia of Type Strains, Phase IV (KMG-V): Genome sequencing to study the core and pangenomes of soil and plant-associated prokaryotes.</title>
        <authorList>
            <person name="Whitman W."/>
        </authorList>
    </citation>
    <scope>NUCLEOTIDE SEQUENCE [LARGE SCALE GENOMIC DNA]</scope>
    <source>
        <strain evidence="1 2">BR 11865</strain>
    </source>
</reference>
<protein>
    <submittedName>
        <fullName evidence="1">Uncharacterized protein</fullName>
    </submittedName>
</protein>
<accession>A0A560FC80</accession>
<sequence length="168" mass="18604">MSKVRIRAALACRIAGLDRVKFNDAVSNGSYPCAPHTMKGSARLFHEEDLLPLYFFARLTDLGLPASVAGPMSCQIATESRLENAKHNDRITFVKGVYGSFFTAPTARLLNGEVKIQYDPDHTKNGTHYPGVGPVLFTIDFYVNHVRKIIADAIDVERNTFGEEDDAE</sequence>
<proteinExistence type="predicted"/>
<gene>
    <name evidence="1" type="ORF">FBZ88_12268</name>
</gene>
<dbReference type="EMBL" id="VITO01000022">
    <property type="protein sequence ID" value="TWB19213.1"/>
    <property type="molecule type" value="Genomic_DNA"/>
</dbReference>
<keyword evidence="2" id="KW-1185">Reference proteome</keyword>
<dbReference type="RefSeq" id="WP_145619705.1">
    <property type="nucleotide sequence ID" value="NZ_VITO01000022.1"/>
</dbReference>
<evidence type="ECO:0000313" key="1">
    <source>
        <dbReference type="EMBL" id="TWB19213.1"/>
    </source>
</evidence>
<comment type="caution">
    <text evidence="1">The sequence shown here is derived from an EMBL/GenBank/DDBJ whole genome shotgun (WGS) entry which is preliminary data.</text>
</comment>